<keyword evidence="4" id="KW-1185">Reference proteome</keyword>
<name>A0A5J5BA10_9ASTE</name>
<accession>A0A5J5BA10</accession>
<feature type="transmembrane region" description="Helical" evidence="2">
    <location>
        <begin position="41"/>
        <end position="59"/>
    </location>
</feature>
<organism evidence="3 4">
    <name type="scientific">Nyssa sinensis</name>
    <dbReference type="NCBI Taxonomy" id="561372"/>
    <lineage>
        <taxon>Eukaryota</taxon>
        <taxon>Viridiplantae</taxon>
        <taxon>Streptophyta</taxon>
        <taxon>Embryophyta</taxon>
        <taxon>Tracheophyta</taxon>
        <taxon>Spermatophyta</taxon>
        <taxon>Magnoliopsida</taxon>
        <taxon>eudicotyledons</taxon>
        <taxon>Gunneridae</taxon>
        <taxon>Pentapetalae</taxon>
        <taxon>asterids</taxon>
        <taxon>Cornales</taxon>
        <taxon>Nyssaceae</taxon>
        <taxon>Nyssa</taxon>
    </lineage>
</organism>
<feature type="compositionally biased region" description="Basic and acidic residues" evidence="1">
    <location>
        <begin position="21"/>
        <end position="32"/>
    </location>
</feature>
<dbReference type="OrthoDB" id="1739879at2759"/>
<evidence type="ECO:0000256" key="1">
    <source>
        <dbReference type="SAM" id="MobiDB-lite"/>
    </source>
</evidence>
<gene>
    <name evidence="3" type="ORF">F0562_026675</name>
</gene>
<evidence type="ECO:0000313" key="4">
    <source>
        <dbReference type="Proteomes" id="UP000325577"/>
    </source>
</evidence>
<keyword evidence="2" id="KW-0472">Membrane</keyword>
<evidence type="ECO:0008006" key="5">
    <source>
        <dbReference type="Google" id="ProtNLM"/>
    </source>
</evidence>
<dbReference type="EMBL" id="CM018037">
    <property type="protein sequence ID" value="KAA8539983.1"/>
    <property type="molecule type" value="Genomic_DNA"/>
</dbReference>
<feature type="region of interest" description="Disordered" evidence="1">
    <location>
        <begin position="1"/>
        <end position="32"/>
    </location>
</feature>
<keyword evidence="2" id="KW-0812">Transmembrane</keyword>
<keyword evidence="2" id="KW-1133">Transmembrane helix</keyword>
<evidence type="ECO:0000313" key="3">
    <source>
        <dbReference type="EMBL" id="KAA8539983.1"/>
    </source>
</evidence>
<proteinExistence type="predicted"/>
<reference evidence="3 4" key="1">
    <citation type="submission" date="2019-09" db="EMBL/GenBank/DDBJ databases">
        <title>A chromosome-level genome assembly of the Chinese tupelo Nyssa sinensis.</title>
        <authorList>
            <person name="Yang X."/>
            <person name="Kang M."/>
            <person name="Yang Y."/>
            <person name="Xiong H."/>
            <person name="Wang M."/>
            <person name="Zhang Z."/>
            <person name="Wang Z."/>
            <person name="Wu H."/>
            <person name="Ma T."/>
            <person name="Liu J."/>
            <person name="Xi Z."/>
        </authorList>
    </citation>
    <scope>NUCLEOTIDE SEQUENCE [LARGE SCALE GENOMIC DNA]</scope>
    <source>
        <strain evidence="3">J267</strain>
        <tissue evidence="3">Leaf</tissue>
    </source>
</reference>
<sequence>MAEKFHQQAAPFAPANGYTRSDAEDNREQSKELRRKKRMKCLLYVVLFAVFQTVGTATVPKSQASLRSTKKFNLRVDLSSANIPSNSELGTAINSGVLALSSQSTLQGKVELFKVMKKKKSTQLNCNMNINLNSKQLENVVCN</sequence>
<protein>
    <recommendedName>
        <fullName evidence="5">Late embryogenesis abundant protein LEA-2 subgroup domain-containing protein</fullName>
    </recommendedName>
</protein>
<evidence type="ECO:0000256" key="2">
    <source>
        <dbReference type="SAM" id="Phobius"/>
    </source>
</evidence>
<dbReference type="Proteomes" id="UP000325577">
    <property type="component" value="Linkage Group LG14"/>
</dbReference>
<dbReference type="AlphaFoldDB" id="A0A5J5BA10"/>